<feature type="compositionally biased region" description="Basic and acidic residues" evidence="1">
    <location>
        <begin position="14"/>
        <end position="27"/>
    </location>
</feature>
<evidence type="ECO:0000313" key="2">
    <source>
        <dbReference type="EMBL" id="MFC0387271.1"/>
    </source>
</evidence>
<evidence type="ECO:0000313" key="3">
    <source>
        <dbReference type="Proteomes" id="UP001589789"/>
    </source>
</evidence>
<feature type="region of interest" description="Disordered" evidence="1">
    <location>
        <begin position="1"/>
        <end position="29"/>
    </location>
</feature>
<gene>
    <name evidence="2" type="ORF">ACFFIC_17220</name>
</gene>
<evidence type="ECO:0000256" key="1">
    <source>
        <dbReference type="SAM" id="MobiDB-lite"/>
    </source>
</evidence>
<dbReference type="RefSeq" id="WP_377052555.1">
    <property type="nucleotide sequence ID" value="NZ_JBHLVZ010000059.1"/>
</dbReference>
<proteinExistence type="predicted"/>
<comment type="caution">
    <text evidence="2">The sequence shown here is derived from an EMBL/GenBank/DDBJ whole genome shotgun (WGS) entry which is preliminary data.</text>
</comment>
<organism evidence="2 3">
    <name type="scientific">Muricoccus vinaceus</name>
    <dbReference type="NCBI Taxonomy" id="424704"/>
    <lineage>
        <taxon>Bacteria</taxon>
        <taxon>Pseudomonadati</taxon>
        <taxon>Pseudomonadota</taxon>
        <taxon>Alphaproteobacteria</taxon>
        <taxon>Acetobacterales</taxon>
        <taxon>Roseomonadaceae</taxon>
        <taxon>Muricoccus</taxon>
    </lineage>
</organism>
<sequence>MNDCSETPSALASDDARPDDTEQHEAGIDDASMDALLTELSQQAWSSVSIAVILRDLRGE</sequence>
<protein>
    <submittedName>
        <fullName evidence="2">Uncharacterized protein</fullName>
    </submittedName>
</protein>
<name>A0ABV6IUI0_9PROT</name>
<feature type="compositionally biased region" description="Polar residues" evidence="1">
    <location>
        <begin position="1"/>
        <end position="10"/>
    </location>
</feature>
<dbReference type="EMBL" id="JBHLVZ010000059">
    <property type="protein sequence ID" value="MFC0387271.1"/>
    <property type="molecule type" value="Genomic_DNA"/>
</dbReference>
<dbReference type="Proteomes" id="UP001589789">
    <property type="component" value="Unassembled WGS sequence"/>
</dbReference>
<keyword evidence="3" id="KW-1185">Reference proteome</keyword>
<accession>A0ABV6IUI0</accession>
<reference evidence="2 3" key="1">
    <citation type="submission" date="2024-09" db="EMBL/GenBank/DDBJ databases">
        <authorList>
            <person name="Sun Q."/>
            <person name="Mori K."/>
        </authorList>
    </citation>
    <scope>NUCLEOTIDE SEQUENCE [LARGE SCALE GENOMIC DNA]</scope>
    <source>
        <strain evidence="2 3">CCM 7468</strain>
    </source>
</reference>